<dbReference type="Pfam" id="PF00557">
    <property type="entry name" value="Peptidase_M24"/>
    <property type="match status" value="1"/>
</dbReference>
<keyword evidence="11" id="KW-0645">Protease</keyword>
<keyword evidence="11" id="KW-0031">Aminopeptidase</keyword>
<dbReference type="InterPro" id="IPR036005">
    <property type="entry name" value="Creatinase/aminopeptidase-like"/>
</dbReference>
<dbReference type="Pfam" id="PF05195">
    <property type="entry name" value="AMP_N"/>
    <property type="match status" value="1"/>
</dbReference>
<feature type="domain" description="Aminopeptidase P N-terminal" evidence="10">
    <location>
        <begin position="39"/>
        <end position="181"/>
    </location>
</feature>
<dbReference type="PANTHER" id="PTHR43226">
    <property type="entry name" value="XAA-PRO AMINOPEPTIDASE 3"/>
    <property type="match status" value="1"/>
</dbReference>
<dbReference type="SUPFAM" id="SSF53092">
    <property type="entry name" value="Creatinase/prolidase N-terminal domain"/>
    <property type="match status" value="1"/>
</dbReference>
<evidence type="ECO:0000256" key="4">
    <source>
        <dbReference type="ARBA" id="ARBA00012574"/>
    </source>
</evidence>
<keyword evidence="7" id="KW-0464">Manganese</keyword>
<dbReference type="SUPFAM" id="SSF55920">
    <property type="entry name" value="Creatinase/aminopeptidase"/>
    <property type="match status" value="1"/>
</dbReference>
<dbReference type="PROSITE" id="PS00491">
    <property type="entry name" value="PROLINE_PEPTIDASE"/>
    <property type="match status" value="1"/>
</dbReference>
<comment type="cofactor">
    <cofactor evidence="2">
        <name>Mn(2+)</name>
        <dbReference type="ChEBI" id="CHEBI:29035"/>
    </cofactor>
</comment>
<dbReference type="InterPro" id="IPR000994">
    <property type="entry name" value="Pept_M24"/>
</dbReference>
<feature type="region of interest" description="Disordered" evidence="9">
    <location>
        <begin position="1"/>
        <end position="37"/>
    </location>
</feature>
<dbReference type="Gene3D" id="3.40.350.10">
    <property type="entry name" value="Creatinase/prolidase N-terminal domain"/>
    <property type="match status" value="1"/>
</dbReference>
<comment type="catalytic activity">
    <reaction evidence="1">
        <text>Release of any N-terminal amino acid, including proline, that is linked to proline, even from a dipeptide or tripeptide.</text>
        <dbReference type="EC" id="3.4.11.9"/>
    </reaction>
</comment>
<keyword evidence="12" id="KW-1185">Reference proteome</keyword>
<evidence type="ECO:0000256" key="3">
    <source>
        <dbReference type="ARBA" id="ARBA00008766"/>
    </source>
</evidence>
<evidence type="ECO:0000259" key="10">
    <source>
        <dbReference type="SMART" id="SM01011"/>
    </source>
</evidence>
<keyword evidence="5 8" id="KW-0479">Metal-binding</keyword>
<dbReference type="PANTHER" id="PTHR43226:SF4">
    <property type="entry name" value="XAA-PRO AMINOPEPTIDASE 3"/>
    <property type="match status" value="1"/>
</dbReference>
<name>A0ABT6WQ06_9ACTN</name>
<dbReference type="EC" id="3.4.11.9" evidence="4"/>
<accession>A0ABT6WQ06</accession>
<dbReference type="Proteomes" id="UP001241758">
    <property type="component" value="Unassembled WGS sequence"/>
</dbReference>
<dbReference type="RefSeq" id="WP_282762784.1">
    <property type="nucleotide sequence ID" value="NZ_JASCTH010000016.1"/>
</dbReference>
<organism evidence="11 12">
    <name type="scientific">Actinoplanes sandaracinus</name>
    <dbReference type="NCBI Taxonomy" id="3045177"/>
    <lineage>
        <taxon>Bacteria</taxon>
        <taxon>Bacillati</taxon>
        <taxon>Actinomycetota</taxon>
        <taxon>Actinomycetes</taxon>
        <taxon>Micromonosporales</taxon>
        <taxon>Micromonosporaceae</taxon>
        <taxon>Actinoplanes</taxon>
    </lineage>
</organism>
<evidence type="ECO:0000256" key="1">
    <source>
        <dbReference type="ARBA" id="ARBA00001424"/>
    </source>
</evidence>
<evidence type="ECO:0000256" key="5">
    <source>
        <dbReference type="ARBA" id="ARBA00022723"/>
    </source>
</evidence>
<dbReference type="SMART" id="SM01011">
    <property type="entry name" value="AMP_N"/>
    <property type="match status" value="1"/>
</dbReference>
<feature type="compositionally biased region" description="Basic and acidic residues" evidence="9">
    <location>
        <begin position="1"/>
        <end position="13"/>
    </location>
</feature>
<keyword evidence="6" id="KW-0378">Hydrolase</keyword>
<dbReference type="CDD" id="cd01087">
    <property type="entry name" value="Prolidase"/>
    <property type="match status" value="1"/>
</dbReference>
<evidence type="ECO:0000256" key="9">
    <source>
        <dbReference type="SAM" id="MobiDB-lite"/>
    </source>
</evidence>
<dbReference type="InterPro" id="IPR029149">
    <property type="entry name" value="Creatin/AminoP/Spt16_N"/>
</dbReference>
<dbReference type="InterPro" id="IPR007865">
    <property type="entry name" value="Aminopep_P_N"/>
</dbReference>
<proteinExistence type="inferred from homology"/>
<gene>
    <name evidence="11" type="ORF">QLQ12_24560</name>
</gene>
<comment type="caution">
    <text evidence="11">The sequence shown here is derived from an EMBL/GenBank/DDBJ whole genome shotgun (WGS) entry which is preliminary data.</text>
</comment>
<evidence type="ECO:0000256" key="2">
    <source>
        <dbReference type="ARBA" id="ARBA00001936"/>
    </source>
</evidence>
<protein>
    <recommendedName>
        <fullName evidence="4">Xaa-Pro aminopeptidase</fullName>
        <ecNumber evidence="4">3.4.11.9</ecNumber>
    </recommendedName>
</protein>
<evidence type="ECO:0000256" key="7">
    <source>
        <dbReference type="ARBA" id="ARBA00023211"/>
    </source>
</evidence>
<dbReference type="GO" id="GO:0004177">
    <property type="term" value="F:aminopeptidase activity"/>
    <property type="evidence" value="ECO:0007669"/>
    <property type="project" value="UniProtKB-KW"/>
</dbReference>
<evidence type="ECO:0000313" key="11">
    <source>
        <dbReference type="EMBL" id="MDI6101799.1"/>
    </source>
</evidence>
<dbReference type="Gene3D" id="3.90.230.10">
    <property type="entry name" value="Creatinase/methionine aminopeptidase superfamily"/>
    <property type="match status" value="1"/>
</dbReference>
<dbReference type="EMBL" id="JASCTH010000016">
    <property type="protein sequence ID" value="MDI6101799.1"/>
    <property type="molecule type" value="Genomic_DNA"/>
</dbReference>
<dbReference type="InterPro" id="IPR001131">
    <property type="entry name" value="Peptidase_M24B_aminopep-P_CS"/>
</dbReference>
<evidence type="ECO:0000256" key="6">
    <source>
        <dbReference type="ARBA" id="ARBA00022801"/>
    </source>
</evidence>
<evidence type="ECO:0000313" key="12">
    <source>
        <dbReference type="Proteomes" id="UP001241758"/>
    </source>
</evidence>
<comment type="similarity">
    <text evidence="3 8">Belongs to the peptidase M24B family.</text>
</comment>
<dbReference type="InterPro" id="IPR052433">
    <property type="entry name" value="X-Pro_dipept-like"/>
</dbReference>
<reference evidence="11 12" key="1">
    <citation type="submission" date="2023-05" db="EMBL/GenBank/DDBJ databases">
        <title>Actinoplanes sp. NEAU-A12 genome sequencing.</title>
        <authorList>
            <person name="Wang Z.-S."/>
        </authorList>
    </citation>
    <scope>NUCLEOTIDE SEQUENCE [LARGE SCALE GENOMIC DNA]</scope>
    <source>
        <strain evidence="11 12">NEAU-A12</strain>
    </source>
</reference>
<evidence type="ECO:0000256" key="8">
    <source>
        <dbReference type="RuleBase" id="RU000590"/>
    </source>
</evidence>
<sequence>MASEKQAENEHRAGPGSDAFRAFMASGWTPRTPAPAPRSEAAAWAARRRTALTGRFPGERLVIPAGGLKVRSNDTDYPFRPHTAFAYLTGLGAEAEPDSVLVLDHHGATLYFRPPAPRDSAEYFADSRHGEFWVGPRPGTEEIESRLGLGAAHLDSLPDALAKDTDPARIRVLRSADPDVAAIVDRLRVDGPARLPEADAELDRHLSTVRLVKDEWEIGEMRSAVAATHRGFDAIIEALPEAVARGRGERWVEGVFGLHARHQGNGIGYDSVCAAGDHANTIHWQKNTGEVRPGELILIDAGVEVDSLFTADITRTLPVGGRFSDAQREVYEAVLAAQEAGLAAVKPGNRFRDIHAAAIRVIAERLHGWGLLPDGVTVEQTLDAENGGWHRRWMVHGTSHHLGMDVHDCALLRRDDYLDGELLPGMILTVEPGLYFKADDQLAPERFRGIGVRIEDDVLVTADGHENLSAAMPRTAADVESWVSGLAK</sequence>